<dbReference type="AlphaFoldDB" id="A0A369UT36"/>
<dbReference type="EMBL" id="QQBH01000060">
    <property type="protein sequence ID" value="RDD83914.1"/>
    <property type="molecule type" value="Genomic_DNA"/>
</dbReference>
<comment type="caution">
    <text evidence="2">The sequence shown here is derived from an EMBL/GenBank/DDBJ whole genome shotgun (WGS) entry which is preliminary data.</text>
</comment>
<dbReference type="OrthoDB" id="4338613at2"/>
<feature type="transmembrane region" description="Helical" evidence="1">
    <location>
        <begin position="12"/>
        <end position="30"/>
    </location>
</feature>
<evidence type="ECO:0000256" key="1">
    <source>
        <dbReference type="SAM" id="Phobius"/>
    </source>
</evidence>
<name>A0A369UT36_9ACTN</name>
<gene>
    <name evidence="2" type="ORF">DVZ84_38035</name>
</gene>
<accession>A0A369UT36</accession>
<keyword evidence="1" id="KW-0812">Transmembrane</keyword>
<evidence type="ECO:0000313" key="3">
    <source>
        <dbReference type="Proteomes" id="UP000253742"/>
    </source>
</evidence>
<sequence>MTGIEWGTAPAWLSAILTGGSLLLGFYILLRDRRKEERLDASKVVAMYYPEGDEYSQASRVRVVLKNTADRPIFFPGALYGEKKGKRLRGWPCKEDVVEPGEFVEVEVPRQVEGKWVGIAGVYFHDADGCIWARDFSDFSLVRKGKPFPTRKPRRRRRAFRRVRVTAW</sequence>
<reference evidence="2 3" key="1">
    <citation type="submission" date="2018-07" db="EMBL/GenBank/DDBJ databases">
        <title>Genome guided investigation of antibiotics producing actinomycetales strain isolated from a Macau mangrove ecosystem.</title>
        <authorList>
            <person name="Hu D."/>
        </authorList>
    </citation>
    <scope>NUCLEOTIDE SEQUENCE [LARGE SCALE GENOMIC DNA]</scope>
    <source>
        <strain evidence="2 3">2297</strain>
    </source>
</reference>
<proteinExistence type="predicted"/>
<dbReference type="RefSeq" id="WP_114534177.1">
    <property type="nucleotide sequence ID" value="NZ_QQBH01000060.1"/>
</dbReference>
<dbReference type="Proteomes" id="UP000253742">
    <property type="component" value="Unassembled WGS sequence"/>
</dbReference>
<keyword evidence="1" id="KW-0472">Membrane</keyword>
<keyword evidence="1" id="KW-1133">Transmembrane helix</keyword>
<evidence type="ECO:0000313" key="2">
    <source>
        <dbReference type="EMBL" id="RDD83914.1"/>
    </source>
</evidence>
<organism evidence="2 3">
    <name type="scientific">Streptomyces parvulus</name>
    <dbReference type="NCBI Taxonomy" id="146923"/>
    <lineage>
        <taxon>Bacteria</taxon>
        <taxon>Bacillati</taxon>
        <taxon>Actinomycetota</taxon>
        <taxon>Actinomycetes</taxon>
        <taxon>Kitasatosporales</taxon>
        <taxon>Streptomycetaceae</taxon>
        <taxon>Streptomyces</taxon>
    </lineage>
</organism>
<protein>
    <submittedName>
        <fullName evidence="2">Uncharacterized protein</fullName>
    </submittedName>
</protein>